<dbReference type="AlphaFoldDB" id="W4V364"/>
<dbReference type="EMBL" id="BAVR01000009">
    <property type="protein sequence ID" value="GAE87641.1"/>
    <property type="molecule type" value="Genomic_DNA"/>
</dbReference>
<name>W4V364_9FIRM</name>
<dbReference type="RefSeq" id="WP_038287498.1">
    <property type="nucleotide sequence ID" value="NZ_BAVR01000009.1"/>
</dbReference>
<feature type="coiled-coil region" evidence="1">
    <location>
        <begin position="37"/>
        <end position="71"/>
    </location>
</feature>
<protein>
    <submittedName>
        <fullName evidence="2">Uncharacterized protein</fullName>
    </submittedName>
</protein>
<comment type="caution">
    <text evidence="2">The sequence shown here is derived from an EMBL/GenBank/DDBJ whole genome shotgun (WGS) entry which is preliminary data.</text>
</comment>
<evidence type="ECO:0000313" key="3">
    <source>
        <dbReference type="Proteomes" id="UP000019109"/>
    </source>
</evidence>
<evidence type="ECO:0000256" key="1">
    <source>
        <dbReference type="SAM" id="Coils"/>
    </source>
</evidence>
<reference evidence="2" key="1">
    <citation type="journal article" date="2014" name="Genome Announc.">
        <title>Draft Genome Sequence of Clostridium straminisolvens Strain JCM 21531T, Isolated from a Cellulose-Degrading Bacterial Community.</title>
        <authorList>
            <person name="Yuki M."/>
            <person name="Oshima K."/>
            <person name="Suda W."/>
            <person name="Sakamoto M."/>
            <person name="Kitamura K."/>
            <person name="Iida T."/>
            <person name="Hattori M."/>
            <person name="Ohkuma M."/>
        </authorList>
    </citation>
    <scope>NUCLEOTIDE SEQUENCE [LARGE SCALE GENOMIC DNA]</scope>
    <source>
        <strain evidence="2">JCM 21531</strain>
    </source>
</reference>
<sequence>MSFIKERVSYLRGLAEGMKIDESTNEGKLLKAMIEVLDDIALAVEDIEEVQEQLEEQVDSIDEDLEEFARILFDDEEEDDDDDVIAQIECPHCNKVFDLTEDMIDCDSDSFECPHCNEEIAFEWDCDCEDCNHEEENN</sequence>
<evidence type="ECO:0000313" key="2">
    <source>
        <dbReference type="EMBL" id="GAE87641.1"/>
    </source>
</evidence>
<gene>
    <name evidence="2" type="ORF">JCM21531_1029</name>
</gene>
<dbReference type="OrthoDB" id="2381377at2"/>
<dbReference type="InterPro" id="IPR054688">
    <property type="entry name" value="CD1247_N"/>
</dbReference>
<dbReference type="NCBIfam" id="NF045650">
    <property type="entry name" value="CD1247_Nterm"/>
    <property type="match status" value="1"/>
</dbReference>
<accession>W4V364</accession>
<keyword evidence="3" id="KW-1185">Reference proteome</keyword>
<organism evidence="2 3">
    <name type="scientific">Acetivibrio straminisolvens JCM 21531</name>
    <dbReference type="NCBI Taxonomy" id="1294263"/>
    <lineage>
        <taxon>Bacteria</taxon>
        <taxon>Bacillati</taxon>
        <taxon>Bacillota</taxon>
        <taxon>Clostridia</taxon>
        <taxon>Eubacteriales</taxon>
        <taxon>Oscillospiraceae</taxon>
        <taxon>Acetivibrio</taxon>
    </lineage>
</organism>
<keyword evidence="1" id="KW-0175">Coiled coil</keyword>
<dbReference type="Proteomes" id="UP000019109">
    <property type="component" value="Unassembled WGS sequence"/>
</dbReference>
<dbReference type="STRING" id="1294263.JCM21531_1029"/>
<proteinExistence type="predicted"/>